<keyword evidence="2" id="KW-1185">Reference proteome</keyword>
<accession>A0AA51YJ14</accession>
<evidence type="ECO:0000313" key="1">
    <source>
        <dbReference type="EMBL" id="WMW25121.1"/>
    </source>
</evidence>
<dbReference type="AlphaFoldDB" id="A0AA51YJ14"/>
<sequence length="118" mass="14057">MMYEVKIMGLLSFFLYRWKREGRKIFKLTDSGYPSFLALGYCNHPNKEIVICRVLNWKLRLLHEMGHEFGLQHIKEKGHVMHPWGFLRGPIIDPSECDPDTYLKMKERYQEALNEQGL</sequence>
<dbReference type="KEGG" id="mseb:RE474_13720"/>
<dbReference type="Proteomes" id="UP001182908">
    <property type="component" value="Chromosome"/>
</dbReference>
<dbReference type="RefSeq" id="WP_309310929.1">
    <property type="nucleotide sequence ID" value="NZ_CP133592.1"/>
</dbReference>
<evidence type="ECO:0000313" key="2">
    <source>
        <dbReference type="Proteomes" id="UP001182908"/>
    </source>
</evidence>
<name>A0AA51YJ14_9EURY</name>
<gene>
    <name evidence="1" type="ORF">RE474_13720</name>
</gene>
<reference evidence="1 2" key="1">
    <citation type="submission" date="2023-08" db="EMBL/GenBank/DDBJ databases">
        <title>Methanolobus mangrovi sp. nov. and Methanolobus sediminis sp. nov, two novel methylotrophic methanogens isolated from mangrove sediments in China.</title>
        <authorList>
            <person name="Zhou J."/>
        </authorList>
    </citation>
    <scope>NUCLEOTIDE SEQUENCE [LARGE SCALE GENOMIC DNA]</scope>
    <source>
        <strain evidence="1 2">FTZ6</strain>
    </source>
</reference>
<protein>
    <submittedName>
        <fullName evidence="1">Uncharacterized protein</fullName>
    </submittedName>
</protein>
<dbReference type="GeneID" id="84233795"/>
<organism evidence="1 2">
    <name type="scientific">Methanolobus sediminis</name>
    <dbReference type="NCBI Taxonomy" id="3072978"/>
    <lineage>
        <taxon>Archaea</taxon>
        <taxon>Methanobacteriati</taxon>
        <taxon>Methanobacteriota</taxon>
        <taxon>Stenosarchaea group</taxon>
        <taxon>Methanomicrobia</taxon>
        <taxon>Methanosarcinales</taxon>
        <taxon>Methanosarcinaceae</taxon>
        <taxon>Methanolobus</taxon>
    </lineage>
</organism>
<dbReference type="EMBL" id="CP133592">
    <property type="protein sequence ID" value="WMW25121.1"/>
    <property type="molecule type" value="Genomic_DNA"/>
</dbReference>
<dbReference type="SUPFAM" id="SSF55486">
    <property type="entry name" value="Metalloproteases ('zincins'), catalytic domain"/>
    <property type="match status" value="1"/>
</dbReference>
<proteinExistence type="predicted"/>